<feature type="transmembrane region" description="Helical" evidence="5">
    <location>
        <begin position="120"/>
        <end position="137"/>
    </location>
</feature>
<evidence type="ECO:0000259" key="6">
    <source>
        <dbReference type="Pfam" id="PF07291"/>
    </source>
</evidence>
<feature type="domain" description="Methylamine utilisation protein MauE" evidence="6">
    <location>
        <begin position="9"/>
        <end position="134"/>
    </location>
</feature>
<organism evidence="7 8">
    <name type="scientific">Flavobacterium salmonis</name>
    <dbReference type="NCBI Taxonomy" id="2654844"/>
    <lineage>
        <taxon>Bacteria</taxon>
        <taxon>Pseudomonadati</taxon>
        <taxon>Bacteroidota</taxon>
        <taxon>Flavobacteriia</taxon>
        <taxon>Flavobacteriales</taxon>
        <taxon>Flavobacteriaceae</taxon>
        <taxon>Flavobacterium</taxon>
    </lineage>
</organism>
<feature type="transmembrane region" description="Helical" evidence="5">
    <location>
        <begin position="149"/>
        <end position="168"/>
    </location>
</feature>
<reference evidence="7 8" key="1">
    <citation type="submission" date="2020-06" db="EMBL/GenBank/DDBJ databases">
        <authorList>
            <person name="Criscuolo A."/>
        </authorList>
    </citation>
    <scope>NUCLEOTIDE SEQUENCE [LARGE SCALE GENOMIC DNA]</scope>
    <source>
        <strain evidence="8">CIP 111411</strain>
    </source>
</reference>
<feature type="transmembrane region" description="Helical" evidence="5">
    <location>
        <begin position="79"/>
        <end position="100"/>
    </location>
</feature>
<sequence length="493" mass="56419">MKVNNQFKKVVLELICLLYILLFVYAAVSKLLDFENFQVQLGQSPMLRSYVPLISYGVPILELILAVLLLFYKTRLVGLYGAFALMSLFSTYLFILLTYSDYIPCSCGGILQKMGWKEHLLFNLVFWFFAVLAIRLYNLRQNISMPLQLKLLSFLFFTCSALVLFQYLTTNKEDVAVQQFIRHYPHHPILLEKQIDLKYNSYYIAGFQDGKIYLGNVTAPLAVLVVDVHTYKTENYIIQLPKSNLKFRSLRLVVAAPYFYFYDGITAVVFRGKTSDWQASQWLYKAAYFTHMVPVDSSSIAIKALSSTSFENILGLITTKDSVRVSLYSSILERQKDGIFDTDGLLLYNASADQLVYPYFYRNEFLVIASNFERHSKFKTIDQTAIAQVNPVTLSKQKRTVLAEQPLTVNKNSATFGSFIFIQSGIMGNYEPKDNWDSASIIDVYSISSGHYFFSFYLPHQNQHPMSSFSIENGRLAAVSGPYLSLYTLQSPF</sequence>
<evidence type="ECO:0000313" key="7">
    <source>
        <dbReference type="EMBL" id="CAD0006061.1"/>
    </source>
</evidence>
<gene>
    <name evidence="7" type="ORF">FLAT13_03107</name>
</gene>
<evidence type="ECO:0000256" key="4">
    <source>
        <dbReference type="ARBA" id="ARBA00023136"/>
    </source>
</evidence>
<dbReference type="GO" id="GO:0016020">
    <property type="term" value="C:membrane"/>
    <property type="evidence" value="ECO:0007669"/>
    <property type="project" value="UniProtKB-SubCell"/>
</dbReference>
<dbReference type="Pfam" id="PF07291">
    <property type="entry name" value="MauE"/>
    <property type="match status" value="1"/>
</dbReference>
<evidence type="ECO:0000313" key="8">
    <source>
        <dbReference type="Proteomes" id="UP000530060"/>
    </source>
</evidence>
<dbReference type="InterPro" id="IPR009908">
    <property type="entry name" value="Methylamine_util_MauE"/>
</dbReference>
<comment type="caution">
    <text evidence="7">The sequence shown here is derived from an EMBL/GenBank/DDBJ whole genome shotgun (WGS) entry which is preliminary data.</text>
</comment>
<dbReference type="RefSeq" id="WP_180909498.1">
    <property type="nucleotide sequence ID" value="NZ_CAIJDP010000075.1"/>
</dbReference>
<evidence type="ECO:0000256" key="3">
    <source>
        <dbReference type="ARBA" id="ARBA00022989"/>
    </source>
</evidence>
<evidence type="ECO:0000256" key="5">
    <source>
        <dbReference type="SAM" id="Phobius"/>
    </source>
</evidence>
<proteinExistence type="predicted"/>
<protein>
    <recommendedName>
        <fullName evidence="6">Methylamine utilisation protein MauE domain-containing protein</fullName>
    </recommendedName>
</protein>
<evidence type="ECO:0000256" key="1">
    <source>
        <dbReference type="ARBA" id="ARBA00004141"/>
    </source>
</evidence>
<dbReference type="GO" id="GO:0030416">
    <property type="term" value="P:methylamine metabolic process"/>
    <property type="evidence" value="ECO:0007669"/>
    <property type="project" value="InterPro"/>
</dbReference>
<keyword evidence="4 5" id="KW-0472">Membrane</keyword>
<dbReference type="AlphaFoldDB" id="A0A6V6Z2U2"/>
<keyword evidence="2 5" id="KW-0812">Transmembrane</keyword>
<keyword evidence="3 5" id="KW-1133">Transmembrane helix</keyword>
<dbReference type="Proteomes" id="UP000530060">
    <property type="component" value="Unassembled WGS sequence"/>
</dbReference>
<comment type="subcellular location">
    <subcellularLocation>
        <location evidence="1">Membrane</location>
        <topology evidence="1">Multi-pass membrane protein</topology>
    </subcellularLocation>
</comment>
<accession>A0A6V6Z2U2</accession>
<feature type="transmembrane region" description="Helical" evidence="5">
    <location>
        <begin position="50"/>
        <end position="72"/>
    </location>
</feature>
<keyword evidence="8" id="KW-1185">Reference proteome</keyword>
<evidence type="ECO:0000256" key="2">
    <source>
        <dbReference type="ARBA" id="ARBA00022692"/>
    </source>
</evidence>
<dbReference type="EMBL" id="CAIJDP010000075">
    <property type="protein sequence ID" value="CAD0006061.1"/>
    <property type="molecule type" value="Genomic_DNA"/>
</dbReference>
<name>A0A6V6Z2U2_9FLAO</name>